<proteinExistence type="predicted"/>
<dbReference type="AlphaFoldDB" id="A0AAN9IGW1"/>
<accession>A0AAN9IGW1</accession>
<dbReference type="Proteomes" id="UP001359559">
    <property type="component" value="Unassembled WGS sequence"/>
</dbReference>
<keyword evidence="3" id="KW-1185">Reference proteome</keyword>
<evidence type="ECO:0000313" key="3">
    <source>
        <dbReference type="Proteomes" id="UP001359559"/>
    </source>
</evidence>
<gene>
    <name evidence="2" type="ORF">RJT34_23788</name>
</gene>
<reference evidence="2 3" key="1">
    <citation type="submission" date="2024-01" db="EMBL/GenBank/DDBJ databases">
        <title>The genomes of 5 underutilized Papilionoideae crops provide insights into root nodulation and disease resistance.</title>
        <authorList>
            <person name="Yuan L."/>
        </authorList>
    </citation>
    <scope>NUCLEOTIDE SEQUENCE [LARGE SCALE GENOMIC DNA]</scope>
    <source>
        <strain evidence="2">LY-2023</strain>
        <tissue evidence="2">Leaf</tissue>
    </source>
</reference>
<protein>
    <submittedName>
        <fullName evidence="2">Uncharacterized protein</fullName>
    </submittedName>
</protein>
<feature type="region of interest" description="Disordered" evidence="1">
    <location>
        <begin position="20"/>
        <end position="44"/>
    </location>
</feature>
<sequence>MECSVAIGITLRVVQHSPRPSSLEYFPFSPGGSNEDKENEDLEEHPLEGLRSNLADVVISNPAVLPDLPDQLAPLEFLDMVAVSAPGPALSTQPARDRYK</sequence>
<evidence type="ECO:0000256" key="1">
    <source>
        <dbReference type="SAM" id="MobiDB-lite"/>
    </source>
</evidence>
<name>A0AAN9IGW1_CLITE</name>
<evidence type="ECO:0000313" key="2">
    <source>
        <dbReference type="EMBL" id="KAK7278752.1"/>
    </source>
</evidence>
<dbReference type="EMBL" id="JAYKXN010000006">
    <property type="protein sequence ID" value="KAK7278752.1"/>
    <property type="molecule type" value="Genomic_DNA"/>
</dbReference>
<comment type="caution">
    <text evidence="2">The sequence shown here is derived from an EMBL/GenBank/DDBJ whole genome shotgun (WGS) entry which is preliminary data.</text>
</comment>
<organism evidence="2 3">
    <name type="scientific">Clitoria ternatea</name>
    <name type="common">Butterfly pea</name>
    <dbReference type="NCBI Taxonomy" id="43366"/>
    <lineage>
        <taxon>Eukaryota</taxon>
        <taxon>Viridiplantae</taxon>
        <taxon>Streptophyta</taxon>
        <taxon>Embryophyta</taxon>
        <taxon>Tracheophyta</taxon>
        <taxon>Spermatophyta</taxon>
        <taxon>Magnoliopsida</taxon>
        <taxon>eudicotyledons</taxon>
        <taxon>Gunneridae</taxon>
        <taxon>Pentapetalae</taxon>
        <taxon>rosids</taxon>
        <taxon>fabids</taxon>
        <taxon>Fabales</taxon>
        <taxon>Fabaceae</taxon>
        <taxon>Papilionoideae</taxon>
        <taxon>50 kb inversion clade</taxon>
        <taxon>NPAAA clade</taxon>
        <taxon>indigoferoid/millettioid clade</taxon>
        <taxon>Phaseoleae</taxon>
        <taxon>Clitoria</taxon>
    </lineage>
</organism>